<evidence type="ECO:0000313" key="3">
    <source>
        <dbReference type="Proteomes" id="UP000516437"/>
    </source>
</evidence>
<evidence type="ECO:0000313" key="2">
    <source>
        <dbReference type="EMBL" id="KAB1205589.1"/>
    </source>
</evidence>
<keyword evidence="3" id="KW-1185">Reference proteome</keyword>
<feature type="coiled-coil region" evidence="1">
    <location>
        <begin position="250"/>
        <end position="277"/>
    </location>
</feature>
<proteinExistence type="predicted"/>
<dbReference type="EMBL" id="RXIC02000025">
    <property type="protein sequence ID" value="KAB1205589.1"/>
    <property type="molecule type" value="Genomic_DNA"/>
</dbReference>
<dbReference type="PANTHER" id="PTHR33499">
    <property type="entry name" value="OS12G0282400 PROTEIN-RELATED"/>
    <property type="match status" value="1"/>
</dbReference>
<sequence>MAAGGKCLRCDSDATTSGIRHVRGRTHGLALEKAHIAGKLSIHIPDGHTSGDDKASLMLSSHIGSLVRSHVPFDVVNWSKVPDDVKSYVMNKVLDDFNLDYYRSEDRNTVMSTMNIAYKTHQNKMHQYYTLFPTKERMSEINRQNRAKLTVARTSGARSFQQAQKDAETDQINPALTYKKTHINKDNEWTSDTAGEHFEKMEVLQLQHESEGRLFIEVEIFTKVLGMKAGYVHGLGRSMWQVGLSSLMSSVDLAQRLEDARMEIEEMRARQKKYDELVMRQAEMERVMREQ</sequence>
<accession>A0A6A1UYW4</accession>
<keyword evidence="1" id="KW-0175">Coiled coil</keyword>
<dbReference type="AlphaFoldDB" id="A0A6A1UYW4"/>
<protein>
    <submittedName>
        <fullName evidence="2">Uncharacterized protein</fullName>
    </submittedName>
</protein>
<gene>
    <name evidence="2" type="ORF">CJ030_MR7G017761</name>
</gene>
<comment type="caution">
    <text evidence="2">The sequence shown here is derived from an EMBL/GenBank/DDBJ whole genome shotgun (WGS) entry which is preliminary data.</text>
</comment>
<dbReference type="OrthoDB" id="1921870at2759"/>
<evidence type="ECO:0000256" key="1">
    <source>
        <dbReference type="SAM" id="Coils"/>
    </source>
</evidence>
<dbReference type="Proteomes" id="UP000516437">
    <property type="component" value="Chromosome 7"/>
</dbReference>
<reference evidence="2 3" key="1">
    <citation type="journal article" date="2019" name="Plant Biotechnol. J.">
        <title>The red bayberry genome and genetic basis of sex determination.</title>
        <authorList>
            <person name="Jia H.M."/>
            <person name="Jia H.J."/>
            <person name="Cai Q.L."/>
            <person name="Wang Y."/>
            <person name="Zhao H.B."/>
            <person name="Yang W.F."/>
            <person name="Wang G.Y."/>
            <person name="Li Y.H."/>
            <person name="Zhan D.L."/>
            <person name="Shen Y.T."/>
            <person name="Niu Q.F."/>
            <person name="Chang L."/>
            <person name="Qiu J."/>
            <person name="Zhao L."/>
            <person name="Xie H.B."/>
            <person name="Fu W.Y."/>
            <person name="Jin J."/>
            <person name="Li X.W."/>
            <person name="Jiao Y."/>
            <person name="Zhou C.C."/>
            <person name="Tu T."/>
            <person name="Chai C.Y."/>
            <person name="Gao J.L."/>
            <person name="Fan L.J."/>
            <person name="van de Weg E."/>
            <person name="Wang J.Y."/>
            <person name="Gao Z.S."/>
        </authorList>
    </citation>
    <scope>NUCLEOTIDE SEQUENCE [LARGE SCALE GENOMIC DNA]</scope>
    <source>
        <tissue evidence="2">Leaves</tissue>
    </source>
</reference>
<organism evidence="2 3">
    <name type="scientific">Morella rubra</name>
    <name type="common">Chinese bayberry</name>
    <dbReference type="NCBI Taxonomy" id="262757"/>
    <lineage>
        <taxon>Eukaryota</taxon>
        <taxon>Viridiplantae</taxon>
        <taxon>Streptophyta</taxon>
        <taxon>Embryophyta</taxon>
        <taxon>Tracheophyta</taxon>
        <taxon>Spermatophyta</taxon>
        <taxon>Magnoliopsida</taxon>
        <taxon>eudicotyledons</taxon>
        <taxon>Gunneridae</taxon>
        <taxon>Pentapetalae</taxon>
        <taxon>rosids</taxon>
        <taxon>fabids</taxon>
        <taxon>Fagales</taxon>
        <taxon>Myricaceae</taxon>
        <taxon>Morella</taxon>
    </lineage>
</organism>
<name>A0A6A1UYW4_9ROSI</name>
<dbReference type="PANTHER" id="PTHR33499:SF11">
    <property type="entry name" value="NO APICAL MERISTEM-ASSOCIATED C-TERMINAL DOMAIN-CONTAINING PROTEIN"/>
    <property type="match status" value="1"/>
</dbReference>